<dbReference type="Gene3D" id="3.40.190.80">
    <property type="match status" value="1"/>
</dbReference>
<dbReference type="PROSITE" id="PS00630">
    <property type="entry name" value="IMP_2"/>
    <property type="match status" value="1"/>
</dbReference>
<comment type="catalytic activity">
    <reaction evidence="1">
        <text>a myo-inositol phosphate + H2O = myo-inositol + phosphate</text>
        <dbReference type="Rhea" id="RHEA:24056"/>
        <dbReference type="ChEBI" id="CHEBI:15377"/>
        <dbReference type="ChEBI" id="CHEBI:17268"/>
        <dbReference type="ChEBI" id="CHEBI:43474"/>
        <dbReference type="ChEBI" id="CHEBI:84139"/>
        <dbReference type="EC" id="3.1.3.25"/>
    </reaction>
</comment>
<feature type="binding site" evidence="5">
    <location>
        <position position="65"/>
    </location>
    <ligand>
        <name>Mg(2+)</name>
        <dbReference type="ChEBI" id="CHEBI:18420"/>
        <label>1</label>
        <note>catalytic</note>
    </ligand>
</feature>
<dbReference type="GO" id="GO:0046854">
    <property type="term" value="P:phosphatidylinositol phosphate biosynthetic process"/>
    <property type="evidence" value="ECO:0007669"/>
    <property type="project" value="InterPro"/>
</dbReference>
<keyword evidence="3 5" id="KW-0479">Metal-binding</keyword>
<feature type="binding site" evidence="5">
    <location>
        <position position="83"/>
    </location>
    <ligand>
        <name>Mg(2+)</name>
        <dbReference type="ChEBI" id="CHEBI:18420"/>
        <label>1</label>
        <note>catalytic</note>
    </ligand>
</feature>
<keyword evidence="7" id="KW-1185">Reference proteome</keyword>
<reference evidence="6 7" key="1">
    <citation type="submission" date="2007-08" db="EMBL/GenBank/DDBJ databases">
        <title>Complete sequence of Roseiflexus castenholzii DSM 13941.</title>
        <authorList>
            <consortium name="US DOE Joint Genome Institute"/>
            <person name="Copeland A."/>
            <person name="Lucas S."/>
            <person name="Lapidus A."/>
            <person name="Barry K."/>
            <person name="Glavina del Rio T."/>
            <person name="Dalin E."/>
            <person name="Tice H."/>
            <person name="Pitluck S."/>
            <person name="Thompson L.S."/>
            <person name="Brettin T."/>
            <person name="Bruce D."/>
            <person name="Detter J.C."/>
            <person name="Han C."/>
            <person name="Tapia R."/>
            <person name="Schmutz J."/>
            <person name="Larimer F."/>
            <person name="Land M."/>
            <person name="Hauser L."/>
            <person name="Kyrpides N."/>
            <person name="Mikhailova N."/>
            <person name="Bryant D.A."/>
            <person name="Hanada S."/>
            <person name="Tsukatani Y."/>
            <person name="Richardson P."/>
        </authorList>
    </citation>
    <scope>NUCLEOTIDE SEQUENCE [LARGE SCALE GENOMIC DNA]</scope>
    <source>
        <strain evidence="7">DSM 13941 / HLO8</strain>
    </source>
</reference>
<dbReference type="InterPro" id="IPR000760">
    <property type="entry name" value="Inositol_monophosphatase-like"/>
</dbReference>
<gene>
    <name evidence="6" type="ordered locus">Rcas_3994</name>
</gene>
<dbReference type="AlphaFoldDB" id="A7NR31"/>
<dbReference type="KEGG" id="rca:Rcas_3994"/>
<dbReference type="EMBL" id="CP000804">
    <property type="protein sequence ID" value="ABU60027.1"/>
    <property type="molecule type" value="Genomic_DNA"/>
</dbReference>
<name>A7NR31_ROSCS</name>
<dbReference type="PANTHER" id="PTHR20854:SF4">
    <property type="entry name" value="INOSITOL-1-MONOPHOSPHATASE-RELATED"/>
    <property type="match status" value="1"/>
</dbReference>
<dbReference type="Pfam" id="PF00459">
    <property type="entry name" value="Inositol_P"/>
    <property type="match status" value="1"/>
</dbReference>
<dbReference type="GO" id="GO:0006020">
    <property type="term" value="P:inositol metabolic process"/>
    <property type="evidence" value="ECO:0007669"/>
    <property type="project" value="TreeGrafter"/>
</dbReference>
<dbReference type="HOGENOM" id="CLU_044118_4_1_0"/>
<dbReference type="EC" id="3.1.3.25" evidence="2"/>
<sequence>MIDIDIEELCAWMRECGDVALHLFNRARAQRKSDNSPVTEADVAIERILVERVTARYPDHGIIGEEQTRFAITQEYVWALDPIDGTASFVAGLPVWGISIGLLHRGIPYAGIFYMPLTDDCYWAIDNRAFLNHRPLSIHPTSEQEWESEDWLAIPSDAHRRLEIDFIGKTRSLGSAAAAICYVARGSALGAVLTHATIWDVAGSIAVLRAAGGVGITLAGAPFEPAAIIDGRAVREPLLFGAPGTVEALRRHIRVRR</sequence>
<evidence type="ECO:0000313" key="6">
    <source>
        <dbReference type="EMBL" id="ABU60027.1"/>
    </source>
</evidence>
<dbReference type="PANTHER" id="PTHR20854">
    <property type="entry name" value="INOSITOL MONOPHOSPHATASE"/>
    <property type="match status" value="1"/>
</dbReference>
<feature type="binding site" evidence="5">
    <location>
        <position position="81"/>
    </location>
    <ligand>
        <name>Mg(2+)</name>
        <dbReference type="ChEBI" id="CHEBI:18420"/>
        <label>1</label>
        <note>catalytic</note>
    </ligand>
</feature>
<dbReference type="Gene3D" id="3.30.540.10">
    <property type="entry name" value="Fructose-1,6-Bisphosphatase, subunit A, domain 1"/>
    <property type="match status" value="1"/>
</dbReference>
<evidence type="ECO:0000256" key="2">
    <source>
        <dbReference type="ARBA" id="ARBA00013106"/>
    </source>
</evidence>
<dbReference type="eggNOG" id="COG0483">
    <property type="taxonomic scope" value="Bacteria"/>
</dbReference>
<accession>A7NR31</accession>
<dbReference type="RefSeq" id="WP_012122450.1">
    <property type="nucleotide sequence ID" value="NC_009767.1"/>
</dbReference>
<dbReference type="GO" id="GO:0046872">
    <property type="term" value="F:metal ion binding"/>
    <property type="evidence" value="ECO:0007669"/>
    <property type="project" value="UniProtKB-KW"/>
</dbReference>
<evidence type="ECO:0000313" key="7">
    <source>
        <dbReference type="Proteomes" id="UP000000263"/>
    </source>
</evidence>
<evidence type="ECO:0000256" key="4">
    <source>
        <dbReference type="ARBA" id="ARBA00022842"/>
    </source>
</evidence>
<comment type="cofactor">
    <cofactor evidence="5">
        <name>Mg(2+)</name>
        <dbReference type="ChEBI" id="CHEBI:18420"/>
    </cofactor>
</comment>
<evidence type="ECO:0000256" key="5">
    <source>
        <dbReference type="PIRSR" id="PIRSR600760-2"/>
    </source>
</evidence>
<dbReference type="OrthoDB" id="9772456at2"/>
<feature type="binding site" evidence="5">
    <location>
        <position position="84"/>
    </location>
    <ligand>
        <name>Mg(2+)</name>
        <dbReference type="ChEBI" id="CHEBI:18420"/>
        <label>1</label>
        <note>catalytic</note>
    </ligand>
</feature>
<organism evidence="6 7">
    <name type="scientific">Roseiflexus castenholzii (strain DSM 13941 / HLO8)</name>
    <dbReference type="NCBI Taxonomy" id="383372"/>
    <lineage>
        <taxon>Bacteria</taxon>
        <taxon>Bacillati</taxon>
        <taxon>Chloroflexota</taxon>
        <taxon>Chloroflexia</taxon>
        <taxon>Chloroflexales</taxon>
        <taxon>Roseiflexineae</taxon>
        <taxon>Roseiflexaceae</taxon>
        <taxon>Roseiflexus</taxon>
    </lineage>
</organism>
<keyword evidence="4 5" id="KW-0460">Magnesium</keyword>
<proteinExistence type="predicted"/>
<dbReference type="InterPro" id="IPR020550">
    <property type="entry name" value="Inositol_monophosphatase_CS"/>
</dbReference>
<dbReference type="STRING" id="383372.Rcas_3994"/>
<dbReference type="GO" id="GO:0008934">
    <property type="term" value="F:inositol monophosphate 1-phosphatase activity"/>
    <property type="evidence" value="ECO:0007669"/>
    <property type="project" value="TreeGrafter"/>
</dbReference>
<dbReference type="Proteomes" id="UP000000263">
    <property type="component" value="Chromosome"/>
</dbReference>
<dbReference type="SUPFAM" id="SSF56655">
    <property type="entry name" value="Carbohydrate phosphatase"/>
    <property type="match status" value="1"/>
</dbReference>
<dbReference type="GO" id="GO:0007165">
    <property type="term" value="P:signal transduction"/>
    <property type="evidence" value="ECO:0007669"/>
    <property type="project" value="TreeGrafter"/>
</dbReference>
<feature type="binding site" evidence="5">
    <location>
        <position position="200"/>
    </location>
    <ligand>
        <name>Mg(2+)</name>
        <dbReference type="ChEBI" id="CHEBI:18420"/>
        <label>1</label>
        <note>catalytic</note>
    </ligand>
</feature>
<dbReference type="PRINTS" id="PR00377">
    <property type="entry name" value="IMPHPHTASES"/>
</dbReference>
<evidence type="ECO:0000256" key="1">
    <source>
        <dbReference type="ARBA" id="ARBA00001033"/>
    </source>
</evidence>
<evidence type="ECO:0000256" key="3">
    <source>
        <dbReference type="ARBA" id="ARBA00022723"/>
    </source>
</evidence>
<protein>
    <recommendedName>
        <fullName evidence="2">inositol-phosphate phosphatase</fullName>
        <ecNumber evidence="2">3.1.3.25</ecNumber>
    </recommendedName>
</protein>